<proteinExistence type="predicted"/>
<reference evidence="2" key="1">
    <citation type="submission" date="2023-07" db="EMBL/GenBank/DDBJ databases">
        <title>Gilvimarinus algae sp. nov., isolated from the surface of Kelp.</title>
        <authorList>
            <person name="Sun Y.Y."/>
            <person name="Gong Y."/>
            <person name="Du Z.J."/>
        </authorList>
    </citation>
    <scope>NUCLEOTIDE SEQUENCE</scope>
    <source>
        <strain evidence="2">SDUM040014</strain>
    </source>
</reference>
<comment type="caution">
    <text evidence="2">The sequence shown here is derived from an EMBL/GenBank/DDBJ whole genome shotgun (WGS) entry which is preliminary data.</text>
</comment>
<dbReference type="SUPFAM" id="SSF48403">
    <property type="entry name" value="Ankyrin repeat"/>
    <property type="match status" value="1"/>
</dbReference>
<evidence type="ECO:0000313" key="2">
    <source>
        <dbReference type="EMBL" id="MDO3381578.1"/>
    </source>
</evidence>
<dbReference type="PROSITE" id="PS50088">
    <property type="entry name" value="ANK_REPEAT"/>
    <property type="match status" value="1"/>
</dbReference>
<keyword evidence="1" id="KW-0040">ANK repeat</keyword>
<evidence type="ECO:0000313" key="3">
    <source>
        <dbReference type="Proteomes" id="UP001168380"/>
    </source>
</evidence>
<name>A0ABT8TDW9_9GAMM</name>
<feature type="repeat" description="ANK" evidence="1">
    <location>
        <begin position="105"/>
        <end position="137"/>
    </location>
</feature>
<accession>A0ABT8TDW9</accession>
<dbReference type="Proteomes" id="UP001168380">
    <property type="component" value="Unassembled WGS sequence"/>
</dbReference>
<dbReference type="InterPro" id="IPR036770">
    <property type="entry name" value="Ankyrin_rpt-contain_sf"/>
</dbReference>
<organism evidence="2 3">
    <name type="scientific">Gilvimarinus algae</name>
    <dbReference type="NCBI Taxonomy" id="3058037"/>
    <lineage>
        <taxon>Bacteria</taxon>
        <taxon>Pseudomonadati</taxon>
        <taxon>Pseudomonadota</taxon>
        <taxon>Gammaproteobacteria</taxon>
        <taxon>Cellvibrionales</taxon>
        <taxon>Cellvibrionaceae</taxon>
        <taxon>Gilvimarinus</taxon>
    </lineage>
</organism>
<dbReference type="SMART" id="SM00248">
    <property type="entry name" value="ANK"/>
    <property type="match status" value="2"/>
</dbReference>
<evidence type="ECO:0000256" key="1">
    <source>
        <dbReference type="PROSITE-ProRule" id="PRU00023"/>
    </source>
</evidence>
<dbReference type="EMBL" id="JAULRT010000035">
    <property type="protein sequence ID" value="MDO3381578.1"/>
    <property type="molecule type" value="Genomic_DNA"/>
</dbReference>
<protein>
    <submittedName>
        <fullName evidence="2">Uncharacterized protein</fullName>
    </submittedName>
</protein>
<dbReference type="RefSeq" id="WP_302711710.1">
    <property type="nucleotide sequence ID" value="NZ_JAULRT010000035.1"/>
</dbReference>
<keyword evidence="3" id="KW-1185">Reference proteome</keyword>
<dbReference type="Gene3D" id="1.25.40.20">
    <property type="entry name" value="Ankyrin repeat-containing domain"/>
    <property type="match status" value="1"/>
</dbReference>
<dbReference type="InterPro" id="IPR002110">
    <property type="entry name" value="Ankyrin_rpt"/>
</dbReference>
<sequence length="512" mass="57821">MTENLAVLFNRVAQHHPDTLDLLEKLDDFCLHADGRTLFDVAIINDNREVIDKLVGQKSALEYSVPVEDNLGAGINYMLGEVEVGSSLDKAEERLRHSFGKDLNLARTPLLVACRVGNEYAISQLLTAGAKVASKDRLKLSAPELCFYARGAQGLQDFIQLFKRSGQKPLAANATFVRQLLRYPELLESFRSVAKFGAPIQKLLLCYDCARLDVEAVKRVLVGGKFDINKAITATLNPVREACMSYLFWTDELPEMDYYAYHCIKCKGYPGSHSIHVDNALIAEDGSNFNRLMREAEQKRKELVGAAKALSLSETDAKSQLERRCEMIDLLFASGLDCAIARDKLDEFFWDDFAQMPLAPLVEKLRQYGLLNEEEDEAPFAEASWELAGESVLQARVFSQDSGGWMVELMYHNVYGPIEGLSLSVRYGAVSDPTPHDEPQSRKDWRRLEVSEQWLDLEGDLVPFSRASQVSGETPWHAVFRWTERDLPRSMEIWVHSPNEDTNWVLSDWTIA</sequence>
<gene>
    <name evidence="2" type="ORF">QWI16_05285</name>
</gene>